<organism evidence="2 3">
    <name type="scientific">Metabacillus sediminilitoris</name>
    <dbReference type="NCBI Taxonomy" id="2567941"/>
    <lineage>
        <taxon>Bacteria</taxon>
        <taxon>Bacillati</taxon>
        <taxon>Bacillota</taxon>
        <taxon>Bacilli</taxon>
        <taxon>Bacillales</taxon>
        <taxon>Bacillaceae</taxon>
        <taxon>Metabacillus</taxon>
    </lineage>
</organism>
<dbReference type="InterPro" id="IPR006626">
    <property type="entry name" value="PbH1"/>
</dbReference>
<reference evidence="2 3" key="1">
    <citation type="submission" date="2019-04" db="EMBL/GenBank/DDBJ databases">
        <title>Bacillus sediminilitoris sp. nov., isolated from a tidal flat sediment on the East China Sea.</title>
        <authorList>
            <person name="Wei Y."/>
            <person name="Mao H."/>
            <person name="Fang J."/>
        </authorList>
    </citation>
    <scope>NUCLEOTIDE SEQUENCE [LARGE SCALE GENOMIC DNA]</scope>
    <source>
        <strain evidence="2 3">DSL-17</strain>
    </source>
</reference>
<accession>A0A4S4BV35</accession>
<dbReference type="Gene3D" id="2.160.20.10">
    <property type="entry name" value="Single-stranded right-handed beta-helix, Pectin lyase-like"/>
    <property type="match status" value="1"/>
</dbReference>
<evidence type="ECO:0000313" key="2">
    <source>
        <dbReference type="EMBL" id="THF78267.1"/>
    </source>
</evidence>
<dbReference type="SUPFAM" id="SSF51126">
    <property type="entry name" value="Pectin lyase-like"/>
    <property type="match status" value="1"/>
</dbReference>
<dbReference type="EMBL" id="SSNT01000012">
    <property type="protein sequence ID" value="THF78267.1"/>
    <property type="molecule type" value="Genomic_DNA"/>
</dbReference>
<evidence type="ECO:0000259" key="1">
    <source>
        <dbReference type="Pfam" id="PF12708"/>
    </source>
</evidence>
<dbReference type="InterPro" id="IPR012334">
    <property type="entry name" value="Pectin_lyas_fold"/>
</dbReference>
<evidence type="ECO:0000313" key="3">
    <source>
        <dbReference type="Proteomes" id="UP000310334"/>
    </source>
</evidence>
<dbReference type="Pfam" id="PF12708">
    <property type="entry name" value="Pect-lyase_RHGA_epim"/>
    <property type="match status" value="1"/>
</dbReference>
<dbReference type="InterPro" id="IPR024535">
    <property type="entry name" value="RHGA/B-epi-like_pectate_lyase"/>
</dbReference>
<feature type="domain" description="Rhamnogalacturonase A/B/Epimerase-like pectate lyase" evidence="1">
    <location>
        <begin position="27"/>
        <end position="265"/>
    </location>
</feature>
<dbReference type="AlphaFoldDB" id="A0A4S4BV35"/>
<sequence length="392" mass="43540">MVKKKLTIFALLFVVLVILVKLNFSVINVKDYGAVGDGVVDDTKAIQRALQQGANHKIYFPEGEYKITKELHIGDHTEIDGKNASIKAASDMLTVFKIKGRNISIDNLTINGNFLSLRGLTIANGSADIEITNSRIHNFTQPDDPELNRLTVSAIRIEGGTKHITLEKNKIQNVMAKNPVKGWDHLIARGILISPANAKQKTSKHIKISNSTFTKIGPKDDGDGIVIQGFEEPVDAQILNNTFHYNYKRAIKIQSPGVLIKENKIYNGFDENNYYTTYSSNRKYDMWAAISVYADNTTIENNKISGIGNFGRIIDIANASHIKIVGNHLENGIKGNYKQSSIVAITNNISNHLLKDFTISDNTFVNGKFGIYSNSQITNFKVWDNKQINIGG</sequence>
<protein>
    <recommendedName>
        <fullName evidence="1">Rhamnogalacturonase A/B/Epimerase-like pectate lyase domain-containing protein</fullName>
    </recommendedName>
</protein>
<dbReference type="SMART" id="SM00710">
    <property type="entry name" value="PbH1"/>
    <property type="match status" value="7"/>
</dbReference>
<dbReference type="Proteomes" id="UP000310334">
    <property type="component" value="Unassembled WGS sequence"/>
</dbReference>
<name>A0A4S4BV35_9BACI</name>
<dbReference type="OrthoDB" id="6502305at2"/>
<comment type="caution">
    <text evidence="2">The sequence shown here is derived from an EMBL/GenBank/DDBJ whole genome shotgun (WGS) entry which is preliminary data.</text>
</comment>
<gene>
    <name evidence="2" type="ORF">E6W99_17090</name>
</gene>
<proteinExistence type="predicted"/>
<dbReference type="InterPro" id="IPR011050">
    <property type="entry name" value="Pectin_lyase_fold/virulence"/>
</dbReference>
<keyword evidence="3" id="KW-1185">Reference proteome</keyword>